<dbReference type="InterPro" id="IPR024079">
    <property type="entry name" value="MetalloPept_cat_dom_sf"/>
</dbReference>
<evidence type="ECO:0000313" key="2">
    <source>
        <dbReference type="EMBL" id="RUL77685.1"/>
    </source>
</evidence>
<keyword evidence="1" id="KW-0732">Signal</keyword>
<proteinExistence type="predicted"/>
<sequence>MERLYMVLKIFKSMLVILLAFACLECSAGVDDYGGRIYFAQYNRGEVHNPFLVFPSQFNYYVDPSLRSVTFTIGGRSYSIDVLAATEAAMAEWQEILGNDLVFTPASSEAQALLVITGNQVEPSSPGLAETVMARSGSFWSAARNPSTAYYLRNIETSLNRNLGWFRANMARGTSDEDVLRMLIRFVALHEMGHVLGFHHPSSMVGDAFDRILDSWFGNSQVVVLESYQNPSIPLMEAQATAYFPALRERLGRPLLPSDVGISPQEREALAKLRTRARTCPRPNNSSRYGDHGIRGPVNADDCAPFKIIIQQPAGAALLLLGS</sequence>
<evidence type="ECO:0000256" key="1">
    <source>
        <dbReference type="SAM" id="SignalP"/>
    </source>
</evidence>
<dbReference type="EMBL" id="RYYV01000004">
    <property type="protein sequence ID" value="RUL77685.1"/>
    <property type="molecule type" value="Genomic_DNA"/>
</dbReference>
<dbReference type="Gene3D" id="3.40.390.10">
    <property type="entry name" value="Collagenase (Catalytic Domain)"/>
    <property type="match status" value="1"/>
</dbReference>
<dbReference type="GO" id="GO:0008237">
    <property type="term" value="F:metallopeptidase activity"/>
    <property type="evidence" value="ECO:0007669"/>
    <property type="project" value="InterPro"/>
</dbReference>
<dbReference type="PROSITE" id="PS51257">
    <property type="entry name" value="PROKAR_LIPOPROTEIN"/>
    <property type="match status" value="1"/>
</dbReference>
<organism evidence="2 3">
    <name type="scientific">Dyella choica</name>
    <dbReference type="NCBI Taxonomy" id="1927959"/>
    <lineage>
        <taxon>Bacteria</taxon>
        <taxon>Pseudomonadati</taxon>
        <taxon>Pseudomonadota</taxon>
        <taxon>Gammaproteobacteria</taxon>
        <taxon>Lysobacterales</taxon>
        <taxon>Rhodanobacteraceae</taxon>
        <taxon>Dyella</taxon>
    </lineage>
</organism>
<reference evidence="2 3" key="1">
    <citation type="submission" date="2018-12" db="EMBL/GenBank/DDBJ databases">
        <title>Dyella dinghuensis sp. nov. DHOA06 and Dyella choica sp. nov. 4M-K27, isolated from forest soil.</title>
        <authorList>
            <person name="Qiu L.-H."/>
            <person name="Gao Z.-H."/>
        </authorList>
    </citation>
    <scope>NUCLEOTIDE SEQUENCE [LARGE SCALE GENOMIC DNA]</scope>
    <source>
        <strain evidence="2 3">4M-K27</strain>
    </source>
</reference>
<keyword evidence="3" id="KW-1185">Reference proteome</keyword>
<name>A0A3S0PNS4_9GAMM</name>
<gene>
    <name evidence="2" type="ORF">EKH80_07390</name>
</gene>
<dbReference type="SUPFAM" id="SSF55486">
    <property type="entry name" value="Metalloproteases ('zincins'), catalytic domain"/>
    <property type="match status" value="1"/>
</dbReference>
<comment type="caution">
    <text evidence="2">The sequence shown here is derived from an EMBL/GenBank/DDBJ whole genome shotgun (WGS) entry which is preliminary data.</text>
</comment>
<feature type="chain" id="PRO_5018630043" description="Matrixin family metalloprotease" evidence="1">
    <location>
        <begin position="23"/>
        <end position="323"/>
    </location>
</feature>
<accession>A0A3S0PNS4</accession>
<feature type="signal peptide" evidence="1">
    <location>
        <begin position="1"/>
        <end position="22"/>
    </location>
</feature>
<evidence type="ECO:0008006" key="4">
    <source>
        <dbReference type="Google" id="ProtNLM"/>
    </source>
</evidence>
<evidence type="ECO:0000313" key="3">
    <source>
        <dbReference type="Proteomes" id="UP000274358"/>
    </source>
</evidence>
<dbReference type="AlphaFoldDB" id="A0A3S0PNS4"/>
<dbReference type="Proteomes" id="UP000274358">
    <property type="component" value="Unassembled WGS sequence"/>
</dbReference>
<protein>
    <recommendedName>
        <fullName evidence="4">Matrixin family metalloprotease</fullName>
    </recommendedName>
</protein>